<name>A0A0N8PNT7_9BACL</name>
<reference evidence="2 3" key="1">
    <citation type="submission" date="2015-09" db="EMBL/GenBank/DDBJ databases">
        <title>Draft genome sequence of Alicyclobacillus ferrooxydans DSM 22381.</title>
        <authorList>
            <person name="Hemp J."/>
        </authorList>
    </citation>
    <scope>NUCLEOTIDE SEQUENCE [LARGE SCALE GENOMIC DNA]</scope>
    <source>
        <strain evidence="2 3">TC-34</strain>
    </source>
</reference>
<organism evidence="2 3">
    <name type="scientific">Alicyclobacillus ferrooxydans</name>
    <dbReference type="NCBI Taxonomy" id="471514"/>
    <lineage>
        <taxon>Bacteria</taxon>
        <taxon>Bacillati</taxon>
        <taxon>Bacillota</taxon>
        <taxon>Bacilli</taxon>
        <taxon>Bacillales</taxon>
        <taxon>Alicyclobacillaceae</taxon>
        <taxon>Alicyclobacillus</taxon>
    </lineage>
</organism>
<proteinExistence type="predicted"/>
<dbReference type="AlphaFoldDB" id="A0A0N8PNT7"/>
<feature type="region of interest" description="Disordered" evidence="1">
    <location>
        <begin position="277"/>
        <end position="306"/>
    </location>
</feature>
<evidence type="ECO:0000313" key="3">
    <source>
        <dbReference type="Proteomes" id="UP000050482"/>
    </source>
</evidence>
<dbReference type="PATRIC" id="fig|471514.4.peg.5021"/>
<accession>A0A0N8PNT7</accession>
<dbReference type="EMBL" id="LJCO01000077">
    <property type="protein sequence ID" value="KPV42437.1"/>
    <property type="molecule type" value="Genomic_DNA"/>
</dbReference>
<keyword evidence="3" id="KW-1185">Reference proteome</keyword>
<sequence>MKHRRGYANLSSALSLHSRRLQRQRKRQKLNTRLAVVFGALIGLSVTSMVLANSMQGTRASFTDQETAAGMFSTAKDFPVSDQQLAHFAEAASQAASAHYAELLQVVDAVQNAPTSDEAKDLAANVSALVKQVQADMAQAQNYKSQLDAIVNRDLQDYQNAEQAVLHEQHTVNQISSSEVPSDGSQGTVSSLLPGALSLSNEEQGLDAAQTHVKSLQAVADSYKRVVGWASEASAAGTAAVQQAMGKCADPAHYVNVVNGIITQKKAAEAAAIAKNPASSLETANESGSTSGVDNTSTSVGTGTTN</sequence>
<comment type="caution">
    <text evidence="2">The sequence shown here is derived from an EMBL/GenBank/DDBJ whole genome shotgun (WGS) entry which is preliminary data.</text>
</comment>
<protein>
    <submittedName>
        <fullName evidence="2">Uncharacterized protein</fullName>
    </submittedName>
</protein>
<feature type="compositionally biased region" description="Low complexity" evidence="1">
    <location>
        <begin position="287"/>
        <end position="306"/>
    </location>
</feature>
<evidence type="ECO:0000313" key="2">
    <source>
        <dbReference type="EMBL" id="KPV42437.1"/>
    </source>
</evidence>
<dbReference type="RefSeq" id="WP_054970510.1">
    <property type="nucleotide sequence ID" value="NZ_LJCO01000077.1"/>
</dbReference>
<evidence type="ECO:0000256" key="1">
    <source>
        <dbReference type="SAM" id="MobiDB-lite"/>
    </source>
</evidence>
<dbReference type="Proteomes" id="UP000050482">
    <property type="component" value="Unassembled WGS sequence"/>
</dbReference>
<gene>
    <name evidence="2" type="ORF">AN477_17750</name>
</gene>